<feature type="domain" description="HTH luxR-type" evidence="1">
    <location>
        <begin position="253"/>
        <end position="318"/>
    </location>
</feature>
<dbReference type="Proteomes" id="UP000590749">
    <property type="component" value="Unassembled WGS sequence"/>
</dbReference>
<dbReference type="InterPro" id="IPR051797">
    <property type="entry name" value="TrmB-like"/>
</dbReference>
<dbReference type="GO" id="GO:0006355">
    <property type="term" value="P:regulation of DNA-templated transcription"/>
    <property type="evidence" value="ECO:0007669"/>
    <property type="project" value="InterPro"/>
</dbReference>
<evidence type="ECO:0000259" key="1">
    <source>
        <dbReference type="PROSITE" id="PS50043"/>
    </source>
</evidence>
<dbReference type="InterPro" id="IPR016032">
    <property type="entry name" value="Sig_transdc_resp-reg_C-effctor"/>
</dbReference>
<reference evidence="2 3" key="1">
    <citation type="submission" date="2020-08" db="EMBL/GenBank/DDBJ databases">
        <title>Genomic Encyclopedia of Type Strains, Phase III (KMG-III): the genomes of soil and plant-associated and newly described type strains.</title>
        <authorList>
            <person name="Whitman W."/>
        </authorList>
    </citation>
    <scope>NUCLEOTIDE SEQUENCE [LARGE SCALE GENOMIC DNA]</scope>
    <source>
        <strain evidence="2 3">CECT 3287</strain>
    </source>
</reference>
<dbReference type="PANTHER" id="PTHR34293">
    <property type="entry name" value="HTH-TYPE TRANSCRIPTIONAL REGULATOR TRMBL2"/>
    <property type="match status" value="1"/>
</dbReference>
<dbReference type="SUPFAM" id="SSF46785">
    <property type="entry name" value="Winged helix' DNA-binding domain"/>
    <property type="match status" value="1"/>
</dbReference>
<name>A0A7W5ADF6_9ACTN</name>
<dbReference type="InterPro" id="IPR036390">
    <property type="entry name" value="WH_DNA-bd_sf"/>
</dbReference>
<dbReference type="Pfam" id="PF00196">
    <property type="entry name" value="GerE"/>
    <property type="match status" value="1"/>
</dbReference>
<organism evidence="2 3">
    <name type="scientific">Actinoplanes campanulatus</name>
    <dbReference type="NCBI Taxonomy" id="113559"/>
    <lineage>
        <taxon>Bacteria</taxon>
        <taxon>Bacillati</taxon>
        <taxon>Actinomycetota</taxon>
        <taxon>Actinomycetes</taxon>
        <taxon>Micromonosporales</taxon>
        <taxon>Micromonosporaceae</taxon>
        <taxon>Actinoplanes</taxon>
    </lineage>
</organism>
<dbReference type="PROSITE" id="PS50043">
    <property type="entry name" value="HTH_LUXR_2"/>
    <property type="match status" value="1"/>
</dbReference>
<keyword evidence="2" id="KW-0238">DNA-binding</keyword>
<gene>
    <name evidence="2" type="ORF">FHR83_001940</name>
</gene>
<dbReference type="Gene3D" id="1.10.10.10">
    <property type="entry name" value="Winged helix-like DNA-binding domain superfamily/Winged helix DNA-binding domain"/>
    <property type="match status" value="2"/>
</dbReference>
<dbReference type="GO" id="GO:0003677">
    <property type="term" value="F:DNA binding"/>
    <property type="evidence" value="ECO:0007669"/>
    <property type="project" value="UniProtKB-KW"/>
</dbReference>
<evidence type="ECO:0000313" key="2">
    <source>
        <dbReference type="EMBL" id="MBB3094288.1"/>
    </source>
</evidence>
<dbReference type="InterPro" id="IPR000792">
    <property type="entry name" value="Tscrpt_reg_LuxR_C"/>
</dbReference>
<accession>A0A7W5ADF6</accession>
<dbReference type="InterPro" id="IPR036388">
    <property type="entry name" value="WH-like_DNA-bd_sf"/>
</dbReference>
<dbReference type="SMART" id="SM00421">
    <property type="entry name" value="HTH_LUXR"/>
    <property type="match status" value="1"/>
</dbReference>
<evidence type="ECO:0000313" key="3">
    <source>
        <dbReference type="Proteomes" id="UP000590749"/>
    </source>
</evidence>
<comment type="caution">
    <text evidence="2">The sequence shown here is derived from an EMBL/GenBank/DDBJ whole genome shotgun (WGS) entry which is preliminary data.</text>
</comment>
<dbReference type="PANTHER" id="PTHR34293:SF1">
    <property type="entry name" value="HTH-TYPE TRANSCRIPTIONAL REGULATOR TRMBL2"/>
    <property type="match status" value="1"/>
</dbReference>
<dbReference type="RefSeq" id="WP_183218586.1">
    <property type="nucleotide sequence ID" value="NZ_BMPW01000008.1"/>
</dbReference>
<protein>
    <submittedName>
        <fullName evidence="2">DNA-binding CsgD family transcriptional regulator</fullName>
    </submittedName>
</protein>
<sequence>MLEALGLTPADQRVYAMWLRHPQCTAAEIARRLGATEDEVTASRRALIGAGILIADTQRPGRLTPVAPDVVVDRRLADIEAAAARQRAQAMRARVHLSALMAQQMPGDGGDLPGQRIRGRLRQAKLDELVRGARSEIVALQAGRPTVTGLTGASTGLDRRVLRRGVAIRVLYPHDRLARGDDVAHVRRLAGDGAEVRTTARVPAAALVVDRAAVALFVDGDDGETEMLVLIDHVVAGTLAALFESCWGQAQPLGAPVDGLSGNDRTLLQLLALGATDETAARSMGVSVRTVRRHVSLLLDRLQAVSRFQAGVQAAQRGWL</sequence>
<dbReference type="EMBL" id="JACHXF010000003">
    <property type="protein sequence ID" value="MBB3094288.1"/>
    <property type="molecule type" value="Genomic_DNA"/>
</dbReference>
<keyword evidence="3" id="KW-1185">Reference proteome</keyword>
<proteinExistence type="predicted"/>
<dbReference type="AlphaFoldDB" id="A0A7W5ADF6"/>
<dbReference type="SUPFAM" id="SSF46894">
    <property type="entry name" value="C-terminal effector domain of the bipartite response regulators"/>
    <property type="match status" value="1"/>
</dbReference>